<gene>
    <name evidence="2" type="ORF">GCM10022224_080270</name>
</gene>
<dbReference type="RefSeq" id="WP_344890704.1">
    <property type="nucleotide sequence ID" value="NZ_BAAAZP010000169.1"/>
</dbReference>
<sequence length="135" mass="14516">MTDYTDWTTWFGELELDSQPAEPPAPATPPATPPALLANLRSQDPAALNHAYARAAALNWVSRLTTGRHDPLAVLRNAEPVLEFLAAATDDDDLRLRRMAADLQSANDDERDPDDDGAGFALRAAVLYGAMTGTA</sequence>
<dbReference type="EMBL" id="BAAAZP010000169">
    <property type="protein sequence ID" value="GAA3702418.1"/>
    <property type="molecule type" value="Genomic_DNA"/>
</dbReference>
<evidence type="ECO:0000313" key="3">
    <source>
        <dbReference type="Proteomes" id="UP001500902"/>
    </source>
</evidence>
<feature type="region of interest" description="Disordered" evidence="1">
    <location>
        <begin position="15"/>
        <end position="37"/>
    </location>
</feature>
<dbReference type="Proteomes" id="UP001500902">
    <property type="component" value="Unassembled WGS sequence"/>
</dbReference>
<feature type="compositionally biased region" description="Pro residues" evidence="1">
    <location>
        <begin position="21"/>
        <end position="33"/>
    </location>
</feature>
<organism evidence="2 3">
    <name type="scientific">Nonomuraea antimicrobica</name>
    <dbReference type="NCBI Taxonomy" id="561173"/>
    <lineage>
        <taxon>Bacteria</taxon>
        <taxon>Bacillati</taxon>
        <taxon>Actinomycetota</taxon>
        <taxon>Actinomycetes</taxon>
        <taxon>Streptosporangiales</taxon>
        <taxon>Streptosporangiaceae</taxon>
        <taxon>Nonomuraea</taxon>
    </lineage>
</organism>
<accession>A0ABP7DCU7</accession>
<name>A0ABP7DCU7_9ACTN</name>
<keyword evidence="3" id="KW-1185">Reference proteome</keyword>
<evidence type="ECO:0000256" key="1">
    <source>
        <dbReference type="SAM" id="MobiDB-lite"/>
    </source>
</evidence>
<reference evidence="3" key="1">
    <citation type="journal article" date="2019" name="Int. J. Syst. Evol. Microbiol.">
        <title>The Global Catalogue of Microorganisms (GCM) 10K type strain sequencing project: providing services to taxonomists for standard genome sequencing and annotation.</title>
        <authorList>
            <consortium name="The Broad Institute Genomics Platform"/>
            <consortium name="The Broad Institute Genome Sequencing Center for Infectious Disease"/>
            <person name="Wu L."/>
            <person name="Ma J."/>
        </authorList>
    </citation>
    <scope>NUCLEOTIDE SEQUENCE [LARGE SCALE GENOMIC DNA]</scope>
    <source>
        <strain evidence="3">JCM 16904</strain>
    </source>
</reference>
<proteinExistence type="predicted"/>
<comment type="caution">
    <text evidence="2">The sequence shown here is derived from an EMBL/GenBank/DDBJ whole genome shotgun (WGS) entry which is preliminary data.</text>
</comment>
<evidence type="ECO:0000313" key="2">
    <source>
        <dbReference type="EMBL" id="GAA3702418.1"/>
    </source>
</evidence>
<protein>
    <submittedName>
        <fullName evidence="2">Uncharacterized protein</fullName>
    </submittedName>
</protein>